<dbReference type="Gene3D" id="3.40.190.10">
    <property type="entry name" value="Periplasmic binding protein-like II"/>
    <property type="match status" value="2"/>
</dbReference>
<feature type="binding site" evidence="6">
    <location>
        <position position="149"/>
    </location>
    <ligand>
        <name>molybdate</name>
        <dbReference type="ChEBI" id="CHEBI:36264"/>
    </ligand>
</feature>
<dbReference type="InterPro" id="IPR005950">
    <property type="entry name" value="ModA"/>
</dbReference>
<feature type="chain" id="PRO_5015638931" evidence="7">
    <location>
        <begin position="25"/>
        <end position="257"/>
    </location>
</feature>
<dbReference type="GO" id="GO:0046872">
    <property type="term" value="F:metal ion binding"/>
    <property type="evidence" value="ECO:0007669"/>
    <property type="project" value="UniProtKB-KW"/>
</dbReference>
<evidence type="ECO:0000256" key="5">
    <source>
        <dbReference type="ARBA" id="ARBA00062515"/>
    </source>
</evidence>
<dbReference type="AlphaFoldDB" id="A0A2U1V7U1"/>
<protein>
    <submittedName>
        <fullName evidence="8">Molybdate ABC transporter substrate-binding protein</fullName>
    </submittedName>
</protein>
<evidence type="ECO:0000256" key="3">
    <source>
        <dbReference type="ARBA" id="ARBA00022723"/>
    </source>
</evidence>
<feature type="binding site" evidence="6">
    <location>
        <position position="176"/>
    </location>
    <ligand>
        <name>molybdate</name>
        <dbReference type="ChEBI" id="CHEBI:36264"/>
    </ligand>
</feature>
<comment type="caution">
    <text evidence="8">The sequence shown here is derived from an EMBL/GenBank/DDBJ whole genome shotgun (WGS) entry which is preliminary data.</text>
</comment>
<dbReference type="InterPro" id="IPR050682">
    <property type="entry name" value="ModA/WtpA"/>
</dbReference>
<feature type="signal peptide" evidence="7">
    <location>
        <begin position="1"/>
        <end position="24"/>
    </location>
</feature>
<dbReference type="GO" id="GO:0030973">
    <property type="term" value="F:molybdate ion binding"/>
    <property type="evidence" value="ECO:0007669"/>
    <property type="project" value="TreeGrafter"/>
</dbReference>
<keyword evidence="4 7" id="KW-0732">Signal</keyword>
<keyword evidence="3 6" id="KW-0479">Metal-binding</keyword>
<dbReference type="GO" id="GO:1901359">
    <property type="term" value="F:tungstate binding"/>
    <property type="evidence" value="ECO:0007669"/>
    <property type="project" value="UniProtKB-ARBA"/>
</dbReference>
<dbReference type="GO" id="GO:0030288">
    <property type="term" value="C:outer membrane-bounded periplasmic space"/>
    <property type="evidence" value="ECO:0007669"/>
    <property type="project" value="TreeGrafter"/>
</dbReference>
<dbReference type="NCBIfam" id="NF007958">
    <property type="entry name" value="PRK10677.1"/>
    <property type="match status" value="1"/>
</dbReference>
<comment type="similarity">
    <text evidence="1">Belongs to the bacterial solute-binding protein ModA family.</text>
</comment>
<comment type="subunit">
    <text evidence="5">The complex is composed of two ATP-binding proteins (ModC), two transmembrane proteins (ModB) and a solute-binding protein (ModA).</text>
</comment>
<accession>A0A2U1V7U1</accession>
<dbReference type="NCBIfam" id="TIGR01256">
    <property type="entry name" value="modA"/>
    <property type="match status" value="1"/>
</dbReference>
<gene>
    <name evidence="8" type="ORF">CR165_03530</name>
</gene>
<keyword evidence="9" id="KW-1185">Reference proteome</keyword>
<proteinExistence type="inferred from homology"/>
<feature type="binding site" evidence="6">
    <location>
        <position position="39"/>
    </location>
    <ligand>
        <name>molybdate</name>
        <dbReference type="ChEBI" id="CHEBI:36264"/>
    </ligand>
</feature>
<dbReference type="GO" id="GO:0015689">
    <property type="term" value="P:molybdate ion transport"/>
    <property type="evidence" value="ECO:0007669"/>
    <property type="project" value="InterPro"/>
</dbReference>
<evidence type="ECO:0000256" key="7">
    <source>
        <dbReference type="SAM" id="SignalP"/>
    </source>
</evidence>
<reference evidence="9" key="1">
    <citation type="submission" date="2017-10" db="EMBL/GenBank/DDBJ databases">
        <authorList>
            <person name="Toshchakov S.V."/>
            <person name="Goeva M.A."/>
        </authorList>
    </citation>
    <scope>NUCLEOTIDE SEQUENCE [LARGE SCALE GENOMIC DNA]</scope>
    <source>
        <strain evidence="9">JR1/69-1-13</strain>
    </source>
</reference>
<evidence type="ECO:0000256" key="1">
    <source>
        <dbReference type="ARBA" id="ARBA00009175"/>
    </source>
</evidence>
<dbReference type="PANTHER" id="PTHR30632">
    <property type="entry name" value="MOLYBDATE-BINDING PERIPLASMIC PROTEIN"/>
    <property type="match status" value="1"/>
</dbReference>
<feature type="binding site" evidence="6">
    <location>
        <position position="194"/>
    </location>
    <ligand>
        <name>molybdate</name>
        <dbReference type="ChEBI" id="CHEBI:36264"/>
    </ligand>
</feature>
<evidence type="ECO:0000313" key="8">
    <source>
        <dbReference type="EMBL" id="PWC29954.1"/>
    </source>
</evidence>
<dbReference type="SUPFAM" id="SSF53850">
    <property type="entry name" value="Periplasmic binding protein-like II"/>
    <property type="match status" value="1"/>
</dbReference>
<name>A0A2U1V7U1_9PROT</name>
<dbReference type="EMBL" id="PDOA01000002">
    <property type="protein sequence ID" value="PWC29954.1"/>
    <property type="molecule type" value="Genomic_DNA"/>
</dbReference>
<dbReference type="PIRSF" id="PIRSF004846">
    <property type="entry name" value="ModA"/>
    <property type="match status" value="1"/>
</dbReference>
<evidence type="ECO:0000313" key="9">
    <source>
        <dbReference type="Proteomes" id="UP000245048"/>
    </source>
</evidence>
<dbReference type="FunFam" id="3.40.190.10:FF:000035">
    <property type="entry name" value="Molybdate ABC transporter substrate-binding protein"/>
    <property type="match status" value="1"/>
</dbReference>
<dbReference type="Pfam" id="PF13531">
    <property type="entry name" value="SBP_bac_11"/>
    <property type="match status" value="1"/>
</dbReference>
<keyword evidence="2 6" id="KW-0500">Molybdenum</keyword>
<evidence type="ECO:0000256" key="4">
    <source>
        <dbReference type="ARBA" id="ARBA00022729"/>
    </source>
</evidence>
<evidence type="ECO:0000256" key="2">
    <source>
        <dbReference type="ARBA" id="ARBA00022505"/>
    </source>
</evidence>
<dbReference type="Proteomes" id="UP000245048">
    <property type="component" value="Unassembled WGS sequence"/>
</dbReference>
<organism evidence="8 9">
    <name type="scientific">Teichococcus aestuarii</name>
    <dbReference type="NCBI Taxonomy" id="568898"/>
    <lineage>
        <taxon>Bacteria</taxon>
        <taxon>Pseudomonadati</taxon>
        <taxon>Pseudomonadota</taxon>
        <taxon>Alphaproteobacteria</taxon>
        <taxon>Acetobacterales</taxon>
        <taxon>Roseomonadaceae</taxon>
        <taxon>Roseomonas</taxon>
    </lineage>
</organism>
<evidence type="ECO:0000256" key="6">
    <source>
        <dbReference type="PIRSR" id="PIRSR004846-1"/>
    </source>
</evidence>
<sequence length="257" mass="26500">MQRRALLGSLLAAPALLPCRAAQAQAQAPAALTVFAAASLQDALKAQDAAWRAAGGAPLRLSFASSSVLARQIEQGARADLFASADEPWMDYLQQRGLIRPETRAPVLGNTLVLVAPADQPAPVAPAGIAARLGAGGRLAVGDPAHVPAGRYAEQALAQLGLWDALRPRLARAENVRAALLLVERGEAPLGIVYGTDAAASDRVAVVGRFPAGSHPPITYPFALTREAAPGAGALLAFLKGPQAAPGWRRAGFSLPE</sequence>
<dbReference type="OrthoDB" id="9785015at2"/>
<feature type="binding site" evidence="6">
    <location>
        <position position="66"/>
    </location>
    <ligand>
        <name>molybdate</name>
        <dbReference type="ChEBI" id="CHEBI:36264"/>
    </ligand>
</feature>
<dbReference type="PANTHER" id="PTHR30632:SF17">
    <property type="entry name" value="MOLYBDATE-BINDING PROTEIN MODA"/>
    <property type="match status" value="1"/>
</dbReference>
<dbReference type="RefSeq" id="WP_109515589.1">
    <property type="nucleotide sequence ID" value="NZ_PDOA01000002.1"/>
</dbReference>